<evidence type="ECO:0000313" key="3">
    <source>
        <dbReference type="Proteomes" id="UP001396334"/>
    </source>
</evidence>
<feature type="compositionally biased region" description="Low complexity" evidence="1">
    <location>
        <begin position="11"/>
        <end position="20"/>
    </location>
</feature>
<keyword evidence="3" id="KW-1185">Reference proteome</keyword>
<evidence type="ECO:0000256" key="1">
    <source>
        <dbReference type="SAM" id="MobiDB-lite"/>
    </source>
</evidence>
<reference evidence="2 3" key="1">
    <citation type="journal article" date="2024" name="G3 (Bethesda)">
        <title>Genome assembly of Hibiscus sabdariffa L. provides insights into metabolisms of medicinal natural products.</title>
        <authorList>
            <person name="Kim T."/>
        </authorList>
    </citation>
    <scope>NUCLEOTIDE SEQUENCE [LARGE SCALE GENOMIC DNA]</scope>
    <source>
        <strain evidence="2">TK-2024</strain>
        <tissue evidence="2">Old leaves</tissue>
    </source>
</reference>
<protein>
    <submittedName>
        <fullName evidence="2">Uncharacterized protein</fullName>
    </submittedName>
</protein>
<organism evidence="2 3">
    <name type="scientific">Hibiscus sabdariffa</name>
    <name type="common">roselle</name>
    <dbReference type="NCBI Taxonomy" id="183260"/>
    <lineage>
        <taxon>Eukaryota</taxon>
        <taxon>Viridiplantae</taxon>
        <taxon>Streptophyta</taxon>
        <taxon>Embryophyta</taxon>
        <taxon>Tracheophyta</taxon>
        <taxon>Spermatophyta</taxon>
        <taxon>Magnoliopsida</taxon>
        <taxon>eudicotyledons</taxon>
        <taxon>Gunneridae</taxon>
        <taxon>Pentapetalae</taxon>
        <taxon>rosids</taxon>
        <taxon>malvids</taxon>
        <taxon>Malvales</taxon>
        <taxon>Malvaceae</taxon>
        <taxon>Malvoideae</taxon>
        <taxon>Hibiscus</taxon>
    </lineage>
</organism>
<gene>
    <name evidence="2" type="ORF">V6N11_049788</name>
</gene>
<name>A0ABR2T7Z2_9ROSI</name>
<dbReference type="Proteomes" id="UP001396334">
    <property type="component" value="Unassembled WGS sequence"/>
</dbReference>
<sequence>MNRLSGLMSQKGKTLLTKNKTLTESQTLAVENLQPLHRRRRTPQLRRPASVRHTFTAREEVLREVGGDGRVWGLMVLAVMEGWQWMEEVGGAMEQPDGMLDSGVNEG</sequence>
<accession>A0ABR2T7Z2</accession>
<proteinExistence type="predicted"/>
<comment type="caution">
    <text evidence="2">The sequence shown here is derived from an EMBL/GenBank/DDBJ whole genome shotgun (WGS) entry which is preliminary data.</text>
</comment>
<evidence type="ECO:0000313" key="2">
    <source>
        <dbReference type="EMBL" id="KAK9033601.1"/>
    </source>
</evidence>
<feature type="region of interest" description="Disordered" evidence="1">
    <location>
        <begin position="1"/>
        <end position="20"/>
    </location>
</feature>
<dbReference type="EMBL" id="JBBPBN010000007">
    <property type="protein sequence ID" value="KAK9033601.1"/>
    <property type="molecule type" value="Genomic_DNA"/>
</dbReference>